<proteinExistence type="predicted"/>
<name>A0A849VHY0_9GAMM</name>
<evidence type="ECO:0000313" key="3">
    <source>
        <dbReference type="Proteomes" id="UP000586305"/>
    </source>
</evidence>
<dbReference type="EMBL" id="JABBPG010000008">
    <property type="protein sequence ID" value="NOU52308.1"/>
    <property type="molecule type" value="Genomic_DNA"/>
</dbReference>
<protein>
    <recommendedName>
        <fullName evidence="4">Copper(I)-binding protein</fullName>
    </recommendedName>
</protein>
<evidence type="ECO:0008006" key="4">
    <source>
        <dbReference type="Google" id="ProtNLM"/>
    </source>
</evidence>
<keyword evidence="1" id="KW-0732">Signal</keyword>
<gene>
    <name evidence="2" type="ORF">HG263_17400</name>
</gene>
<dbReference type="RefSeq" id="WP_171627365.1">
    <property type="nucleotide sequence ID" value="NZ_JABBPG010000008.1"/>
</dbReference>
<accession>A0A849VHY0</accession>
<dbReference type="AlphaFoldDB" id="A0A849VHY0"/>
<sequence>MKSTLLFVLLLISYQIHAQDLVYRFDNSITKLPNNAFTNEARKYPKQGDFMVQTFFPMSTEQGDRAALVTIKNVSSGKRFLENSHVMALLADGQRITPFMNADKYAISANDTLTLTLEFGRHNYPIVSLYTSNN</sequence>
<feature type="chain" id="PRO_5032980305" description="Copper(I)-binding protein" evidence="1">
    <location>
        <begin position="19"/>
        <end position="134"/>
    </location>
</feature>
<feature type="signal peptide" evidence="1">
    <location>
        <begin position="1"/>
        <end position="18"/>
    </location>
</feature>
<dbReference type="Proteomes" id="UP000586305">
    <property type="component" value="Unassembled WGS sequence"/>
</dbReference>
<evidence type="ECO:0000313" key="2">
    <source>
        <dbReference type="EMBL" id="NOU52308.1"/>
    </source>
</evidence>
<comment type="caution">
    <text evidence="2">The sequence shown here is derived from an EMBL/GenBank/DDBJ whole genome shotgun (WGS) entry which is preliminary data.</text>
</comment>
<organism evidence="2 3">
    <name type="scientific">Pseudoalteromonas caenipelagi</name>
    <dbReference type="NCBI Taxonomy" id="2726988"/>
    <lineage>
        <taxon>Bacteria</taxon>
        <taxon>Pseudomonadati</taxon>
        <taxon>Pseudomonadota</taxon>
        <taxon>Gammaproteobacteria</taxon>
        <taxon>Alteromonadales</taxon>
        <taxon>Pseudoalteromonadaceae</taxon>
        <taxon>Pseudoalteromonas</taxon>
    </lineage>
</organism>
<evidence type="ECO:0000256" key="1">
    <source>
        <dbReference type="SAM" id="SignalP"/>
    </source>
</evidence>
<reference evidence="2 3" key="1">
    <citation type="submission" date="2020-04" db="EMBL/GenBank/DDBJ databases">
        <title>Pseudoalteromonas caenipelagi sp. nov., isolated from a tidal flat.</title>
        <authorList>
            <person name="Park S."/>
            <person name="Yoon J.-H."/>
        </authorList>
    </citation>
    <scope>NUCLEOTIDE SEQUENCE [LARGE SCALE GENOMIC DNA]</scope>
    <source>
        <strain evidence="2 3">JBTF-M23</strain>
    </source>
</reference>
<keyword evidence="3" id="KW-1185">Reference proteome</keyword>